<dbReference type="RefSeq" id="WP_233728070.1">
    <property type="nucleotide sequence ID" value="NZ_JAJVCN010000002.1"/>
</dbReference>
<dbReference type="Gene3D" id="1.20.90.10">
    <property type="entry name" value="Phospholipase A2 domain"/>
    <property type="match status" value="1"/>
</dbReference>
<evidence type="ECO:0000313" key="3">
    <source>
        <dbReference type="Proteomes" id="UP001521150"/>
    </source>
</evidence>
<dbReference type="Proteomes" id="UP001521150">
    <property type="component" value="Unassembled WGS sequence"/>
</dbReference>
<feature type="transmembrane region" description="Helical" evidence="1">
    <location>
        <begin position="353"/>
        <end position="371"/>
    </location>
</feature>
<feature type="transmembrane region" description="Helical" evidence="1">
    <location>
        <begin position="490"/>
        <end position="507"/>
    </location>
</feature>
<feature type="transmembrane region" description="Helical" evidence="1">
    <location>
        <begin position="228"/>
        <end position="246"/>
    </location>
</feature>
<gene>
    <name evidence="2" type="ORF">LWC34_27860</name>
</gene>
<feature type="transmembrane region" description="Helical" evidence="1">
    <location>
        <begin position="527"/>
        <end position="550"/>
    </location>
</feature>
<feature type="transmembrane region" description="Helical" evidence="1">
    <location>
        <begin position="252"/>
        <end position="272"/>
    </location>
</feature>
<keyword evidence="1" id="KW-1133">Transmembrane helix</keyword>
<feature type="transmembrane region" description="Helical" evidence="1">
    <location>
        <begin position="284"/>
        <end position="305"/>
    </location>
</feature>
<reference evidence="2 3" key="1">
    <citation type="submission" date="2021-12" db="EMBL/GenBank/DDBJ databases">
        <title>Genome sequence of Kibdelosporangium philippinense ATCC 49844.</title>
        <authorList>
            <person name="Fedorov E.A."/>
            <person name="Omeragic M."/>
            <person name="Shalygina K.F."/>
            <person name="Maclea K.S."/>
        </authorList>
    </citation>
    <scope>NUCLEOTIDE SEQUENCE [LARGE SCALE GENOMIC DNA]</scope>
    <source>
        <strain evidence="2 3">ATCC 49844</strain>
    </source>
</reference>
<dbReference type="EMBL" id="JAJVCN010000002">
    <property type="protein sequence ID" value="MCE7006616.1"/>
    <property type="molecule type" value="Genomic_DNA"/>
</dbReference>
<feature type="transmembrane region" description="Helical" evidence="1">
    <location>
        <begin position="187"/>
        <end position="207"/>
    </location>
</feature>
<keyword evidence="1" id="KW-0812">Transmembrane</keyword>
<feature type="transmembrane region" description="Helical" evidence="1">
    <location>
        <begin position="460"/>
        <end position="484"/>
    </location>
</feature>
<dbReference type="InterPro" id="IPR036444">
    <property type="entry name" value="PLipase_A2_dom_sf"/>
</dbReference>
<evidence type="ECO:0000256" key="1">
    <source>
        <dbReference type="SAM" id="Phobius"/>
    </source>
</evidence>
<keyword evidence="3" id="KW-1185">Reference proteome</keyword>
<feature type="transmembrane region" description="Helical" evidence="1">
    <location>
        <begin position="556"/>
        <end position="578"/>
    </location>
</feature>
<feature type="transmembrane region" description="Helical" evidence="1">
    <location>
        <begin position="317"/>
        <end position="341"/>
    </location>
</feature>
<organism evidence="2 3">
    <name type="scientific">Kibdelosporangium philippinense</name>
    <dbReference type="NCBI Taxonomy" id="211113"/>
    <lineage>
        <taxon>Bacteria</taxon>
        <taxon>Bacillati</taxon>
        <taxon>Actinomycetota</taxon>
        <taxon>Actinomycetes</taxon>
        <taxon>Pseudonocardiales</taxon>
        <taxon>Pseudonocardiaceae</taxon>
        <taxon>Kibdelosporangium</taxon>
    </lineage>
</organism>
<feature type="transmembrane region" description="Helical" evidence="1">
    <location>
        <begin position="613"/>
        <end position="634"/>
    </location>
</feature>
<accession>A0ABS8ZFL7</accession>
<dbReference type="Pfam" id="PF09056">
    <property type="entry name" value="Phospholip_A2_3"/>
    <property type="match status" value="1"/>
</dbReference>
<dbReference type="SUPFAM" id="SSF48619">
    <property type="entry name" value="Phospholipase A2, PLA2"/>
    <property type="match status" value="1"/>
</dbReference>
<feature type="transmembrane region" description="Helical" evidence="1">
    <location>
        <begin position="377"/>
        <end position="396"/>
    </location>
</feature>
<sequence>MRRLLGVLAVTIAALTFGIVASRPAPPSDVVAPGSDFEAAANAIEALLDPASGVDPIALLPADFTAVEKVVPGRMRAPDGTMRAVHADGGCSTPLGDENTRWDYSVGCKAHDLGYDLLRYAEKKGHPLPADLRRRLDDQLSRDMHKQCELNPQNSAGLCAMVADVYTVGLVVNSWHQRWGPPRAEPISSWAVGLIVVIFLFAGRPLWNRRANTSPCAPKAPPVDYMSMLRVLSMAGIVVGETVLAFTHASGFWLLQLAPLLFFAGGHANVLAWRSSAGDYGAYLAIRIHALLRPVFAFVLAWLLIPLTLELLDAPEGAIASVGSLVLEPLWVLGIFLITVAACPAMEWLYERFRAVVPVACLVGSTVVHVVGSTDAYLLVSGLLLALGFGQLAFHWEDGPLRRVPRPVLIGVAVAALVGFVFLRYLPLLGIAQVSLACTVRNFDWIPARAVGFLRSRPMTVYLVYVGIVLLYAGLTSSVGLEWFARPRTWLAVSMITAATLVAFFWYERRPRPVAALAGPVNGVQALACALGVGYATLGVLGFAVTGVTWHVGAPALVGMALDPLANLIHLMLGGYLLHVVHTGKSGKTWPWLLTAAACVPPILSTWSPFGTVVHGATVVVALTIAGRVTLLRLRTKATVASAR</sequence>
<name>A0ABS8ZFL7_9PSEU</name>
<dbReference type="InterPro" id="IPR015141">
    <property type="entry name" value="PLipase_A2_prok/fun"/>
</dbReference>
<feature type="transmembrane region" description="Helical" evidence="1">
    <location>
        <begin position="408"/>
        <end position="425"/>
    </location>
</feature>
<comment type="caution">
    <text evidence="2">The sequence shown here is derived from an EMBL/GenBank/DDBJ whole genome shotgun (WGS) entry which is preliminary data.</text>
</comment>
<protein>
    <submittedName>
        <fullName evidence="2">Phospholipase</fullName>
    </submittedName>
</protein>
<proteinExistence type="predicted"/>
<keyword evidence="1" id="KW-0472">Membrane</keyword>
<evidence type="ECO:0000313" key="2">
    <source>
        <dbReference type="EMBL" id="MCE7006616.1"/>
    </source>
</evidence>